<sequence length="77" mass="8946">MLDFLVDCSICALSLRPAERYCRLDSSLSEMPECKSRLRLSMWHSICTHSPRHYILSDWTLISAIAKEGKILQRLSY</sequence>
<evidence type="ECO:0000313" key="2">
    <source>
        <dbReference type="WBParaSite" id="PgB09_g066_t01"/>
    </source>
</evidence>
<dbReference type="Proteomes" id="UP000887569">
    <property type="component" value="Unplaced"/>
</dbReference>
<protein>
    <submittedName>
        <fullName evidence="2">Membrane protein BRI3</fullName>
    </submittedName>
</protein>
<evidence type="ECO:0000313" key="1">
    <source>
        <dbReference type="Proteomes" id="UP000887569"/>
    </source>
</evidence>
<proteinExistence type="predicted"/>
<keyword evidence="1" id="KW-1185">Reference proteome</keyword>
<reference evidence="2" key="1">
    <citation type="submission" date="2022-11" db="UniProtKB">
        <authorList>
            <consortium name="WormBaseParasite"/>
        </authorList>
    </citation>
    <scope>IDENTIFICATION</scope>
</reference>
<name>A0A914ZQL2_PARUN</name>
<dbReference type="WBParaSite" id="PgB09_g066_t01">
    <property type="protein sequence ID" value="PgB09_g066_t01"/>
    <property type="gene ID" value="PgB09_g066"/>
</dbReference>
<accession>A0A914ZQL2</accession>
<organism evidence="1 2">
    <name type="scientific">Parascaris univalens</name>
    <name type="common">Nematode worm</name>
    <dbReference type="NCBI Taxonomy" id="6257"/>
    <lineage>
        <taxon>Eukaryota</taxon>
        <taxon>Metazoa</taxon>
        <taxon>Ecdysozoa</taxon>
        <taxon>Nematoda</taxon>
        <taxon>Chromadorea</taxon>
        <taxon>Rhabditida</taxon>
        <taxon>Spirurina</taxon>
        <taxon>Ascaridomorpha</taxon>
        <taxon>Ascaridoidea</taxon>
        <taxon>Ascarididae</taxon>
        <taxon>Parascaris</taxon>
    </lineage>
</organism>
<dbReference type="AlphaFoldDB" id="A0A914ZQL2"/>